<evidence type="ECO:0000256" key="7">
    <source>
        <dbReference type="ARBA" id="ARBA00022614"/>
    </source>
</evidence>
<dbReference type="FunFam" id="3.80.10.10:FF:000453">
    <property type="entry name" value="Leucine-rich receptor-like protein kinase family protein"/>
    <property type="match status" value="1"/>
</dbReference>
<dbReference type="InterPro" id="IPR017441">
    <property type="entry name" value="Protein_kinase_ATP_BS"/>
</dbReference>
<evidence type="ECO:0000256" key="16">
    <source>
        <dbReference type="ARBA" id="ARBA00023136"/>
    </source>
</evidence>
<feature type="chain" id="PRO_5002201266" description="non-specific serine/threonine protein kinase" evidence="22">
    <location>
        <begin position="25"/>
        <end position="1000"/>
    </location>
</feature>
<evidence type="ECO:0000256" key="17">
    <source>
        <dbReference type="ARBA" id="ARBA00023180"/>
    </source>
</evidence>
<dbReference type="GO" id="GO:0004674">
    <property type="term" value="F:protein serine/threonine kinase activity"/>
    <property type="evidence" value="ECO:0007669"/>
    <property type="project" value="UniProtKB-KW"/>
</dbReference>
<dbReference type="FunFam" id="3.30.200.20:FF:000530">
    <property type="entry name" value="receptor protein-tyrosine kinase CEPR1"/>
    <property type="match status" value="1"/>
</dbReference>
<evidence type="ECO:0000256" key="10">
    <source>
        <dbReference type="ARBA" id="ARBA00022729"/>
    </source>
</evidence>
<evidence type="ECO:0000313" key="24">
    <source>
        <dbReference type="EMBL" id="JAG86535.1"/>
    </source>
</evidence>
<dbReference type="PANTHER" id="PTHR48056">
    <property type="entry name" value="LRR RECEPTOR-LIKE SERINE/THREONINE-PROTEIN KINASE-RELATED"/>
    <property type="match status" value="1"/>
</dbReference>
<dbReference type="EMBL" id="GCHU01014941">
    <property type="protein sequence ID" value="JAG86535.1"/>
    <property type="molecule type" value="Transcribed_RNA"/>
</dbReference>
<dbReference type="Gene3D" id="3.30.200.20">
    <property type="entry name" value="Phosphorylase Kinase, domain 1"/>
    <property type="match status" value="1"/>
</dbReference>
<protein>
    <recommendedName>
        <fullName evidence="3">non-specific serine/threonine protein kinase</fullName>
        <ecNumber evidence="3">2.7.11.1</ecNumber>
    </recommendedName>
</protein>
<keyword evidence="14 20" id="KW-0067">ATP-binding</keyword>
<evidence type="ECO:0000256" key="4">
    <source>
        <dbReference type="ARBA" id="ARBA00022475"/>
    </source>
</evidence>
<dbReference type="InterPro" id="IPR001611">
    <property type="entry name" value="Leu-rich_rpt"/>
</dbReference>
<comment type="catalytic activity">
    <reaction evidence="19">
        <text>L-seryl-[protein] + ATP = O-phospho-L-seryl-[protein] + ADP + H(+)</text>
        <dbReference type="Rhea" id="RHEA:17989"/>
        <dbReference type="Rhea" id="RHEA-COMP:9863"/>
        <dbReference type="Rhea" id="RHEA-COMP:11604"/>
        <dbReference type="ChEBI" id="CHEBI:15378"/>
        <dbReference type="ChEBI" id="CHEBI:29999"/>
        <dbReference type="ChEBI" id="CHEBI:30616"/>
        <dbReference type="ChEBI" id="CHEBI:83421"/>
        <dbReference type="ChEBI" id="CHEBI:456216"/>
        <dbReference type="EC" id="2.7.11.1"/>
    </reaction>
</comment>
<dbReference type="GO" id="GO:0005524">
    <property type="term" value="F:ATP binding"/>
    <property type="evidence" value="ECO:0007669"/>
    <property type="project" value="UniProtKB-UniRule"/>
</dbReference>
<dbReference type="PROSITE" id="PS00107">
    <property type="entry name" value="PROTEIN_KINASE_ATP"/>
    <property type="match status" value="1"/>
</dbReference>
<dbReference type="Pfam" id="PF13855">
    <property type="entry name" value="LRR_8"/>
    <property type="match status" value="2"/>
</dbReference>
<proteinExistence type="inferred from homology"/>
<dbReference type="PANTHER" id="PTHR48056:SF15">
    <property type="entry name" value="RECEPTOR-LIKE PROTEIN KINASE HSL1"/>
    <property type="match status" value="1"/>
</dbReference>
<evidence type="ECO:0000256" key="3">
    <source>
        <dbReference type="ARBA" id="ARBA00012513"/>
    </source>
</evidence>
<dbReference type="SMART" id="SM00220">
    <property type="entry name" value="S_TKc"/>
    <property type="match status" value="1"/>
</dbReference>
<feature type="transmembrane region" description="Helical" evidence="21">
    <location>
        <begin position="634"/>
        <end position="657"/>
    </location>
</feature>
<evidence type="ECO:0000256" key="15">
    <source>
        <dbReference type="ARBA" id="ARBA00022989"/>
    </source>
</evidence>
<dbReference type="FunFam" id="1.10.510.10:FF:000201">
    <property type="entry name" value="Leucine-rich repeat receptor-like serine/threonine-protein kinase"/>
    <property type="match status" value="1"/>
</dbReference>
<evidence type="ECO:0000256" key="19">
    <source>
        <dbReference type="ARBA" id="ARBA00048679"/>
    </source>
</evidence>
<keyword evidence="12 20" id="KW-0547">Nucleotide-binding</keyword>
<keyword evidence="13" id="KW-0418">Kinase</keyword>
<evidence type="ECO:0000256" key="14">
    <source>
        <dbReference type="ARBA" id="ARBA00022840"/>
    </source>
</evidence>
<dbReference type="InterPro" id="IPR050647">
    <property type="entry name" value="Plant_LRR-RLKs"/>
</dbReference>
<dbReference type="InterPro" id="IPR003591">
    <property type="entry name" value="Leu-rich_rpt_typical-subtyp"/>
</dbReference>
<evidence type="ECO:0000256" key="2">
    <source>
        <dbReference type="ARBA" id="ARBA00008684"/>
    </source>
</evidence>
<dbReference type="FunFam" id="3.80.10.10:FF:000215">
    <property type="entry name" value="Receptor-like protein kinase HSL1"/>
    <property type="match status" value="1"/>
</dbReference>
<dbReference type="Gene3D" id="1.10.510.10">
    <property type="entry name" value="Transferase(Phosphotransferase) domain 1"/>
    <property type="match status" value="1"/>
</dbReference>
<dbReference type="Pfam" id="PF00069">
    <property type="entry name" value="Pkinase"/>
    <property type="match status" value="1"/>
</dbReference>
<dbReference type="Pfam" id="PF08263">
    <property type="entry name" value="LRRNT_2"/>
    <property type="match status" value="1"/>
</dbReference>
<keyword evidence="5" id="KW-0723">Serine/threonine-protein kinase</keyword>
<keyword evidence="8" id="KW-0808">Transferase</keyword>
<keyword evidence="17" id="KW-0325">Glycoprotein</keyword>
<dbReference type="SUPFAM" id="SSF56112">
    <property type="entry name" value="Protein kinase-like (PK-like)"/>
    <property type="match status" value="1"/>
</dbReference>
<comment type="catalytic activity">
    <reaction evidence="18">
        <text>L-threonyl-[protein] + ATP = O-phospho-L-threonyl-[protein] + ADP + H(+)</text>
        <dbReference type="Rhea" id="RHEA:46608"/>
        <dbReference type="Rhea" id="RHEA-COMP:11060"/>
        <dbReference type="Rhea" id="RHEA-COMP:11605"/>
        <dbReference type="ChEBI" id="CHEBI:15378"/>
        <dbReference type="ChEBI" id="CHEBI:30013"/>
        <dbReference type="ChEBI" id="CHEBI:30616"/>
        <dbReference type="ChEBI" id="CHEBI:61977"/>
        <dbReference type="ChEBI" id="CHEBI:456216"/>
        <dbReference type="EC" id="2.7.11.1"/>
    </reaction>
</comment>
<dbReference type="AlphaFoldDB" id="A0A0C9QPB6"/>
<keyword evidence="6" id="KW-0597">Phosphoprotein</keyword>
<evidence type="ECO:0000256" key="18">
    <source>
        <dbReference type="ARBA" id="ARBA00047899"/>
    </source>
</evidence>
<dbReference type="PROSITE" id="PS00108">
    <property type="entry name" value="PROTEIN_KINASE_ST"/>
    <property type="match status" value="1"/>
</dbReference>
<dbReference type="Pfam" id="PF00560">
    <property type="entry name" value="LRR_1"/>
    <property type="match status" value="4"/>
</dbReference>
<dbReference type="GO" id="GO:0009791">
    <property type="term" value="P:post-embryonic development"/>
    <property type="evidence" value="ECO:0007669"/>
    <property type="project" value="UniProtKB-ARBA"/>
</dbReference>
<dbReference type="InterPro" id="IPR032675">
    <property type="entry name" value="LRR_dom_sf"/>
</dbReference>
<feature type="binding site" evidence="20">
    <location>
        <position position="726"/>
    </location>
    <ligand>
        <name>ATP</name>
        <dbReference type="ChEBI" id="CHEBI:30616"/>
    </ligand>
</feature>
<keyword evidence="10 22" id="KW-0732">Signal</keyword>
<dbReference type="GO" id="GO:0051707">
    <property type="term" value="P:response to other organism"/>
    <property type="evidence" value="ECO:0007669"/>
    <property type="project" value="UniProtKB-ARBA"/>
</dbReference>
<comment type="similarity">
    <text evidence="2">Belongs to the protein kinase superfamily. Ser/Thr protein kinase family.</text>
</comment>
<keyword evidence="9 21" id="KW-0812">Transmembrane</keyword>
<evidence type="ECO:0000256" key="22">
    <source>
        <dbReference type="SAM" id="SignalP"/>
    </source>
</evidence>
<dbReference type="Gene3D" id="3.80.10.10">
    <property type="entry name" value="Ribonuclease Inhibitor"/>
    <property type="match status" value="4"/>
</dbReference>
<feature type="signal peptide" evidence="22">
    <location>
        <begin position="1"/>
        <end position="24"/>
    </location>
</feature>
<reference evidence="24" key="1">
    <citation type="submission" date="2015-02" db="EMBL/GenBank/DDBJ databases">
        <title>A transcriptome of Wollemia nobilis - a relic of Gondwana.</title>
        <authorList>
            <person name="Chia J.Y."/>
            <person name="Leong Y.S."/>
            <person name="Abdul Karim S."/>
            <person name="Wan Azmi N."/>
            <person name="Hercus R."/>
            <person name="Croft L."/>
        </authorList>
    </citation>
    <scope>NUCLEOTIDE SEQUENCE</scope>
    <source>
        <strain evidence="24">MaeBrown</strain>
        <tissue evidence="24">Leaf</tissue>
    </source>
</reference>
<evidence type="ECO:0000256" key="9">
    <source>
        <dbReference type="ARBA" id="ARBA00022692"/>
    </source>
</evidence>
<evidence type="ECO:0000259" key="23">
    <source>
        <dbReference type="PROSITE" id="PS50011"/>
    </source>
</evidence>
<dbReference type="GO" id="GO:0005886">
    <property type="term" value="C:plasma membrane"/>
    <property type="evidence" value="ECO:0007669"/>
    <property type="project" value="UniProtKB-SubCell"/>
</dbReference>
<organism evidence="24">
    <name type="scientific">Wollemia nobilis</name>
    <dbReference type="NCBI Taxonomy" id="56998"/>
    <lineage>
        <taxon>Eukaryota</taxon>
        <taxon>Viridiplantae</taxon>
        <taxon>Streptophyta</taxon>
        <taxon>Embryophyta</taxon>
        <taxon>Tracheophyta</taxon>
        <taxon>Spermatophyta</taxon>
        <taxon>Pinopsida</taxon>
        <taxon>Pinidae</taxon>
        <taxon>Conifers II</taxon>
        <taxon>Araucariales</taxon>
        <taxon>Araucariaceae</taxon>
        <taxon>Wollemia</taxon>
    </lineage>
</organism>
<evidence type="ECO:0000256" key="6">
    <source>
        <dbReference type="ARBA" id="ARBA00022553"/>
    </source>
</evidence>
<dbReference type="InterPro" id="IPR013210">
    <property type="entry name" value="LRR_N_plant-typ"/>
</dbReference>
<keyword evidence="11" id="KW-0677">Repeat</keyword>
<dbReference type="FunFam" id="3.80.10.10:FF:000077">
    <property type="entry name" value="LRR receptor-like serine/threonine-protein kinase ERL1"/>
    <property type="match status" value="1"/>
</dbReference>
<evidence type="ECO:0000256" key="11">
    <source>
        <dbReference type="ARBA" id="ARBA00022737"/>
    </source>
</evidence>
<dbReference type="EC" id="2.7.11.1" evidence="3"/>
<dbReference type="GO" id="GO:0006952">
    <property type="term" value="P:defense response"/>
    <property type="evidence" value="ECO:0007669"/>
    <property type="project" value="UniProtKB-ARBA"/>
</dbReference>
<dbReference type="PROSITE" id="PS50011">
    <property type="entry name" value="PROTEIN_KINASE_DOM"/>
    <property type="match status" value="1"/>
</dbReference>
<keyword evidence="16 21" id="KW-0472">Membrane</keyword>
<keyword evidence="15 21" id="KW-1133">Transmembrane helix</keyword>
<evidence type="ECO:0000256" key="5">
    <source>
        <dbReference type="ARBA" id="ARBA00022527"/>
    </source>
</evidence>
<sequence>MAYRSLGFVCLVLAWVGDLPSAVGDDQEVLILQQVKSELQDDHGFLSDWNESDPSPCGWRGVECDQGSRLVVGIDLSNMNLSGSFPEAVCRLTHLKNLSLAYNNIGGTLSPNLSICTLLENLNLTQNLFTGDLPNFISDLKFLEYLDLSSNNFSGSIPKAFGNLPELKVLQLGSNVLSGGLPEFLTNLSNLEQFNVGINPFTEASIPTGIGRLSKLQNLWLTQCNLRGNIPDSIGDLTALTNLDLTANQLTGHIPESITKLKSIVQMELYSNNLSGAIPANMGDLSTLRKFDASMNNLTGPIPESLGSLQLESLSLFENHLEGTIPQGIANSPNLVMVKLFTNNLTGSLPRNLGQNSALQILDIAENKLDGAIPPDLCKKGNLETFNIFSNKFEGELPKEMGKCSSLIRVRMQNNRLSGEIPSGLWGLPHVSLLELSNNKFNGTISPEIRNAKNLSQLKIAGNQFSGSLPSEIGMATELHLIDGSYNLFRGPLPPSLGSLSQLNKLDLQGNQLSGNISMIAKTSWSQLTELNLSHNGFSGSIPAELGKLPVLAYLDLSDNLLTGTIPAELGDLKLNIFNVSNNQLSGRVPVAFDSVVYESSMLGNPGLCGDGLEGIKSCSGEGDGEKRESHKNWVWLLVVLFGLAVLILLGGLVWFYRKYSVYSGTKGRNLFEDDKSAWMLTPFHKLGFRGHEILDCIDEENVIGSGGSGKVYKATLGSGDVVAVKRLWNRGMSEESRNDNGFKAEVETLGQIRHKNIVKLWCCFVNGDSNLLVYEYMPNGSLGDLLHSGKASLLTWPTRYKIAVGAAHGLAYLHHDCVPPIIHRDVKSNNILLDADFNAKVADFGLAKIIIQSCERGVDSMSAVAGSYGYIAPEYAYTLKVNEKSDIYSFGVVLLELLTGKQPVDPDFEENKDLVKWVRSGIEQEDGLQTVLDSRILDCFKEEMLLVLKVALLCTSSLPVNRPSMRKVLEMLSEAGEHYKHKDFCKDDKQIPHHSIVTL</sequence>
<keyword evidence="7" id="KW-0433">Leucine-rich repeat</keyword>
<evidence type="ECO:0000256" key="20">
    <source>
        <dbReference type="PROSITE-ProRule" id="PRU10141"/>
    </source>
</evidence>
<keyword evidence="4" id="KW-1003">Cell membrane</keyword>
<evidence type="ECO:0000256" key="13">
    <source>
        <dbReference type="ARBA" id="ARBA00022777"/>
    </source>
</evidence>
<dbReference type="InterPro" id="IPR011009">
    <property type="entry name" value="Kinase-like_dom_sf"/>
</dbReference>
<comment type="subcellular location">
    <subcellularLocation>
        <location evidence="1">Cell membrane</location>
        <topology evidence="1">Single-pass type I membrane protein</topology>
    </subcellularLocation>
</comment>
<accession>A0A0C9QPB6</accession>
<feature type="domain" description="Protein kinase" evidence="23">
    <location>
        <begin position="698"/>
        <end position="985"/>
    </location>
</feature>
<dbReference type="InterPro" id="IPR008271">
    <property type="entry name" value="Ser/Thr_kinase_AS"/>
</dbReference>
<dbReference type="SUPFAM" id="SSF52047">
    <property type="entry name" value="RNI-like"/>
    <property type="match status" value="1"/>
</dbReference>
<evidence type="ECO:0000256" key="1">
    <source>
        <dbReference type="ARBA" id="ARBA00004251"/>
    </source>
</evidence>
<dbReference type="SUPFAM" id="SSF52058">
    <property type="entry name" value="L domain-like"/>
    <property type="match status" value="1"/>
</dbReference>
<dbReference type="SMART" id="SM00365">
    <property type="entry name" value="LRR_SD22"/>
    <property type="match status" value="4"/>
</dbReference>
<dbReference type="InterPro" id="IPR000719">
    <property type="entry name" value="Prot_kinase_dom"/>
</dbReference>
<dbReference type="GO" id="GO:0033612">
    <property type="term" value="F:receptor serine/threonine kinase binding"/>
    <property type="evidence" value="ECO:0007669"/>
    <property type="project" value="TreeGrafter"/>
</dbReference>
<name>A0A0C9QPB6_9CONI</name>
<dbReference type="SMART" id="SM00369">
    <property type="entry name" value="LRR_TYP"/>
    <property type="match status" value="7"/>
</dbReference>
<evidence type="ECO:0000256" key="12">
    <source>
        <dbReference type="ARBA" id="ARBA00022741"/>
    </source>
</evidence>
<evidence type="ECO:0000256" key="8">
    <source>
        <dbReference type="ARBA" id="ARBA00022679"/>
    </source>
</evidence>
<evidence type="ECO:0000256" key="21">
    <source>
        <dbReference type="SAM" id="Phobius"/>
    </source>
</evidence>